<dbReference type="InterPro" id="IPR001173">
    <property type="entry name" value="Glyco_trans_2-like"/>
</dbReference>
<evidence type="ECO:0000313" key="3">
    <source>
        <dbReference type="Proteomes" id="UP000252706"/>
    </source>
</evidence>
<dbReference type="Proteomes" id="UP000252706">
    <property type="component" value="Unassembled WGS sequence"/>
</dbReference>
<sequence length="253" mass="28183">MNSLKPPLSSPLVSIITPAFNSAKVLPRAVASVQAQSFDDWEMIVVDDGSADETFAIARELAVQDARICVLAQPQNTGPAQARNRAIQAAGGRFIAFLDADDAWLPEKLERQLAFMQEKRAGLSYTGFWRVSGGRRHQVQVPLSVTRQQLLQGNVIGCLTAIYDREVYGTVEVPDLKMRQDYALWLDLLARSGPAYGLDQPLAEYFREPGSLSANRFRALVATWRLYRDHAGLSRPVATWCLSNHLMKRLLRG</sequence>
<protein>
    <submittedName>
        <fullName evidence="2">Glycosyltransferase family 2 protein</fullName>
    </submittedName>
</protein>
<keyword evidence="2" id="KW-0808">Transferase</keyword>
<name>A0A366X0W1_9RHOB</name>
<gene>
    <name evidence="2" type="ORF">DS909_08550</name>
</gene>
<dbReference type="Gene3D" id="3.90.550.10">
    <property type="entry name" value="Spore Coat Polysaccharide Biosynthesis Protein SpsA, Chain A"/>
    <property type="match status" value="1"/>
</dbReference>
<dbReference type="CDD" id="cd00761">
    <property type="entry name" value="Glyco_tranf_GTA_type"/>
    <property type="match status" value="1"/>
</dbReference>
<dbReference type="GO" id="GO:0016758">
    <property type="term" value="F:hexosyltransferase activity"/>
    <property type="evidence" value="ECO:0007669"/>
    <property type="project" value="UniProtKB-ARBA"/>
</dbReference>
<dbReference type="EMBL" id="QOCE01000022">
    <property type="protein sequence ID" value="RBW57043.1"/>
    <property type="molecule type" value="Genomic_DNA"/>
</dbReference>
<feature type="domain" description="Glycosyltransferase 2-like" evidence="1">
    <location>
        <begin position="14"/>
        <end position="142"/>
    </location>
</feature>
<dbReference type="PANTHER" id="PTHR22916">
    <property type="entry name" value="GLYCOSYLTRANSFERASE"/>
    <property type="match status" value="1"/>
</dbReference>
<dbReference type="Pfam" id="PF00535">
    <property type="entry name" value="Glycos_transf_2"/>
    <property type="match status" value="1"/>
</dbReference>
<reference evidence="2 3" key="1">
    <citation type="submission" date="2018-07" db="EMBL/GenBank/DDBJ databases">
        <title>Modular assembly of carbohydrate-degrading microbial communities in the ocean.</title>
        <authorList>
            <person name="Enke T.N."/>
            <person name="Datta M.S."/>
            <person name="Schwartzman J.A."/>
            <person name="Cermak N."/>
            <person name="Schmitz D.A."/>
            <person name="Barrere J."/>
            <person name="Cordero O.X."/>
        </authorList>
    </citation>
    <scope>NUCLEOTIDE SEQUENCE [LARGE SCALE GENOMIC DNA]</scope>
    <source>
        <strain evidence="2 3">C3M10</strain>
    </source>
</reference>
<proteinExistence type="predicted"/>
<dbReference type="SUPFAM" id="SSF53448">
    <property type="entry name" value="Nucleotide-diphospho-sugar transferases"/>
    <property type="match status" value="1"/>
</dbReference>
<dbReference type="RefSeq" id="WP_113823036.1">
    <property type="nucleotide sequence ID" value="NZ_QOCE01000022.1"/>
</dbReference>
<organism evidence="2 3">
    <name type="scientific">Phaeobacter gallaeciensis</name>
    <dbReference type="NCBI Taxonomy" id="60890"/>
    <lineage>
        <taxon>Bacteria</taxon>
        <taxon>Pseudomonadati</taxon>
        <taxon>Pseudomonadota</taxon>
        <taxon>Alphaproteobacteria</taxon>
        <taxon>Rhodobacterales</taxon>
        <taxon>Roseobacteraceae</taxon>
        <taxon>Phaeobacter</taxon>
    </lineage>
</organism>
<dbReference type="AlphaFoldDB" id="A0A366X0W1"/>
<evidence type="ECO:0000259" key="1">
    <source>
        <dbReference type="Pfam" id="PF00535"/>
    </source>
</evidence>
<comment type="caution">
    <text evidence="2">The sequence shown here is derived from an EMBL/GenBank/DDBJ whole genome shotgun (WGS) entry which is preliminary data.</text>
</comment>
<dbReference type="InterPro" id="IPR029044">
    <property type="entry name" value="Nucleotide-diphossugar_trans"/>
</dbReference>
<evidence type="ECO:0000313" key="2">
    <source>
        <dbReference type="EMBL" id="RBW57043.1"/>
    </source>
</evidence>
<dbReference type="OrthoDB" id="7816590at2"/>
<dbReference type="PANTHER" id="PTHR22916:SF3">
    <property type="entry name" value="UDP-GLCNAC:BETAGAL BETA-1,3-N-ACETYLGLUCOSAMINYLTRANSFERASE-LIKE PROTEIN 1"/>
    <property type="match status" value="1"/>
</dbReference>
<accession>A0A366X0W1</accession>